<dbReference type="AlphaFoldDB" id="A0A8X6IIW7"/>
<proteinExistence type="predicted"/>
<gene>
    <name evidence="1" type="ORF">TNIN_492081</name>
</gene>
<reference evidence="1" key="1">
    <citation type="submission" date="2020-08" db="EMBL/GenBank/DDBJ databases">
        <title>Multicomponent nature underlies the extraordinary mechanical properties of spider dragline silk.</title>
        <authorList>
            <person name="Kono N."/>
            <person name="Nakamura H."/>
            <person name="Mori M."/>
            <person name="Yoshida Y."/>
            <person name="Ohtoshi R."/>
            <person name="Malay A.D."/>
            <person name="Moran D.A.P."/>
            <person name="Tomita M."/>
            <person name="Numata K."/>
            <person name="Arakawa K."/>
        </authorList>
    </citation>
    <scope>NUCLEOTIDE SEQUENCE</scope>
</reference>
<dbReference type="Proteomes" id="UP000886998">
    <property type="component" value="Unassembled WGS sequence"/>
</dbReference>
<organism evidence="1 2">
    <name type="scientific">Trichonephila inaurata madagascariensis</name>
    <dbReference type="NCBI Taxonomy" id="2747483"/>
    <lineage>
        <taxon>Eukaryota</taxon>
        <taxon>Metazoa</taxon>
        <taxon>Ecdysozoa</taxon>
        <taxon>Arthropoda</taxon>
        <taxon>Chelicerata</taxon>
        <taxon>Arachnida</taxon>
        <taxon>Araneae</taxon>
        <taxon>Araneomorphae</taxon>
        <taxon>Entelegynae</taxon>
        <taxon>Araneoidea</taxon>
        <taxon>Nephilidae</taxon>
        <taxon>Trichonephila</taxon>
        <taxon>Trichonephila inaurata</taxon>
    </lineage>
</organism>
<sequence>MTRSFCLVTIDIQFRDTNRSAFSFCNGMPDLMTISCFVCWGNRDFDFNSTEDCKKNGCCRNWNPEECLKSQRISGTERQRGIYRILLICWFELKFHKFNTLSRWG</sequence>
<accession>A0A8X6IIW7</accession>
<protein>
    <submittedName>
        <fullName evidence="1">Uncharacterized protein</fullName>
    </submittedName>
</protein>
<comment type="caution">
    <text evidence="1">The sequence shown here is derived from an EMBL/GenBank/DDBJ whole genome shotgun (WGS) entry which is preliminary data.</text>
</comment>
<dbReference type="EMBL" id="BMAV01026059">
    <property type="protein sequence ID" value="GFS46970.1"/>
    <property type="molecule type" value="Genomic_DNA"/>
</dbReference>
<keyword evidence="2" id="KW-1185">Reference proteome</keyword>
<evidence type="ECO:0000313" key="2">
    <source>
        <dbReference type="Proteomes" id="UP000886998"/>
    </source>
</evidence>
<evidence type="ECO:0000313" key="1">
    <source>
        <dbReference type="EMBL" id="GFS46970.1"/>
    </source>
</evidence>
<name>A0A8X6IIW7_9ARAC</name>